<name>A0A2T0FDR1_9ASCO</name>
<dbReference type="EMBL" id="NDIQ01000001">
    <property type="protein sequence ID" value="PRT53144.1"/>
    <property type="molecule type" value="Genomic_DNA"/>
</dbReference>
<keyword evidence="4" id="KW-1185">Reference proteome</keyword>
<gene>
    <name evidence="3" type="ORF">B9G98_00764</name>
</gene>
<reference evidence="3 4" key="1">
    <citation type="submission" date="2017-04" db="EMBL/GenBank/DDBJ databases">
        <title>Genome sequencing of [Candida] sorbophila.</title>
        <authorList>
            <person name="Ahn J.O."/>
        </authorList>
    </citation>
    <scope>NUCLEOTIDE SEQUENCE [LARGE SCALE GENOMIC DNA]</scope>
    <source>
        <strain evidence="3 4">DS02</strain>
    </source>
</reference>
<dbReference type="PANTHER" id="PTHR28187:SF1">
    <property type="entry name" value="PROTEIN RCR1-RELATED"/>
    <property type="match status" value="1"/>
</dbReference>
<evidence type="ECO:0000313" key="4">
    <source>
        <dbReference type="Proteomes" id="UP000238350"/>
    </source>
</evidence>
<dbReference type="InterPro" id="IPR020999">
    <property type="entry name" value="Chitin_synth_reg_RCR"/>
</dbReference>
<proteinExistence type="predicted"/>
<feature type="compositionally biased region" description="Basic and acidic residues" evidence="1">
    <location>
        <begin position="66"/>
        <end position="76"/>
    </location>
</feature>
<dbReference type="GO" id="GO:0016192">
    <property type="term" value="P:vesicle-mediated transport"/>
    <property type="evidence" value="ECO:0007669"/>
    <property type="project" value="TreeGrafter"/>
</dbReference>
<evidence type="ECO:0000256" key="2">
    <source>
        <dbReference type="SAM" id="Phobius"/>
    </source>
</evidence>
<protein>
    <submittedName>
        <fullName evidence="3">Protein RCR2</fullName>
    </submittedName>
</protein>
<sequence>MDCLWTNSSCDSSDGWTFWGRWVLIVCIAIALAVLICLLIFHFSRRRLHQGRPPIAGTGWIVQSAERTRSSRRPQEPEADPVPPYMQSVGDHDAGYYDANGNFVAKGLPTYDSVQAPPKAVLRTATEQIELDAVDIQSPNTSPV</sequence>
<evidence type="ECO:0000313" key="3">
    <source>
        <dbReference type="EMBL" id="PRT53144.1"/>
    </source>
</evidence>
<comment type="caution">
    <text evidence="3">The sequence shown here is derived from an EMBL/GenBank/DDBJ whole genome shotgun (WGS) entry which is preliminary data.</text>
</comment>
<keyword evidence="2" id="KW-1133">Transmembrane helix</keyword>
<dbReference type="Pfam" id="PF12273">
    <property type="entry name" value="RCR"/>
    <property type="match status" value="1"/>
</dbReference>
<dbReference type="PANTHER" id="PTHR28187">
    <property type="entry name" value="PROTEIN RCR1-RELATED"/>
    <property type="match status" value="1"/>
</dbReference>
<dbReference type="Proteomes" id="UP000238350">
    <property type="component" value="Unassembled WGS sequence"/>
</dbReference>
<accession>A0A2T0FDR1</accession>
<dbReference type="GeneID" id="36514513"/>
<dbReference type="AlphaFoldDB" id="A0A2T0FDR1"/>
<feature type="transmembrane region" description="Helical" evidence="2">
    <location>
        <begin position="22"/>
        <end position="43"/>
    </location>
</feature>
<feature type="region of interest" description="Disordered" evidence="1">
    <location>
        <begin position="51"/>
        <end position="93"/>
    </location>
</feature>
<dbReference type="RefSeq" id="XP_024663090.1">
    <property type="nucleotide sequence ID" value="XM_024807322.1"/>
</dbReference>
<evidence type="ECO:0000256" key="1">
    <source>
        <dbReference type="SAM" id="MobiDB-lite"/>
    </source>
</evidence>
<organism evidence="3 4">
    <name type="scientific">Wickerhamiella sorbophila</name>
    <dbReference type="NCBI Taxonomy" id="45607"/>
    <lineage>
        <taxon>Eukaryota</taxon>
        <taxon>Fungi</taxon>
        <taxon>Dikarya</taxon>
        <taxon>Ascomycota</taxon>
        <taxon>Saccharomycotina</taxon>
        <taxon>Dipodascomycetes</taxon>
        <taxon>Dipodascales</taxon>
        <taxon>Trichomonascaceae</taxon>
        <taxon>Wickerhamiella</taxon>
    </lineage>
</organism>
<keyword evidence="2" id="KW-0812">Transmembrane</keyword>
<keyword evidence="2" id="KW-0472">Membrane</keyword>